<dbReference type="AlphaFoldDB" id="A0A0M0JV36"/>
<name>A0A0M0JV36_9EUKA</name>
<comment type="caution">
    <text evidence="1">The sequence shown here is derived from an EMBL/GenBank/DDBJ whole genome shotgun (WGS) entry which is preliminary data.</text>
</comment>
<dbReference type="Proteomes" id="UP000037460">
    <property type="component" value="Unassembled WGS sequence"/>
</dbReference>
<sequence>MALIWQVSCLWGLAQDPSVRSRIVESTEIIERLVALLTGEASGETQKMAASALVLLAQDEQGVAGLRCESPRGYMPLMSPDDA</sequence>
<proteinExistence type="predicted"/>
<protein>
    <submittedName>
        <fullName evidence="1">Uncharacterized protein</fullName>
    </submittedName>
</protein>
<dbReference type="EMBL" id="JWZX01002263">
    <property type="protein sequence ID" value="KOO30217.1"/>
    <property type="molecule type" value="Genomic_DNA"/>
</dbReference>
<accession>A0A0M0JV36</accession>
<evidence type="ECO:0000313" key="2">
    <source>
        <dbReference type="Proteomes" id="UP000037460"/>
    </source>
</evidence>
<keyword evidence="2" id="KW-1185">Reference proteome</keyword>
<gene>
    <name evidence="1" type="ORF">Ctob_006038</name>
</gene>
<dbReference type="InterPro" id="IPR016024">
    <property type="entry name" value="ARM-type_fold"/>
</dbReference>
<dbReference type="InterPro" id="IPR011989">
    <property type="entry name" value="ARM-like"/>
</dbReference>
<dbReference type="SUPFAM" id="SSF48371">
    <property type="entry name" value="ARM repeat"/>
    <property type="match status" value="1"/>
</dbReference>
<evidence type="ECO:0000313" key="1">
    <source>
        <dbReference type="EMBL" id="KOO30217.1"/>
    </source>
</evidence>
<reference evidence="2" key="1">
    <citation type="journal article" date="2015" name="PLoS Genet.">
        <title>Genome Sequence and Transcriptome Analyses of Chrysochromulina tobin: Metabolic Tools for Enhanced Algal Fitness in the Prominent Order Prymnesiales (Haptophyceae).</title>
        <authorList>
            <person name="Hovde B.T."/>
            <person name="Deodato C.R."/>
            <person name="Hunsperger H.M."/>
            <person name="Ryken S.A."/>
            <person name="Yost W."/>
            <person name="Jha R.K."/>
            <person name="Patterson J."/>
            <person name="Monnat R.J. Jr."/>
            <person name="Barlow S.B."/>
            <person name="Starkenburg S.R."/>
            <person name="Cattolico R.A."/>
        </authorList>
    </citation>
    <scope>NUCLEOTIDE SEQUENCE</scope>
    <source>
        <strain evidence="2">CCMP291</strain>
    </source>
</reference>
<dbReference type="Gene3D" id="1.25.10.10">
    <property type="entry name" value="Leucine-rich Repeat Variant"/>
    <property type="match status" value="1"/>
</dbReference>
<organism evidence="1 2">
    <name type="scientific">Chrysochromulina tobinii</name>
    <dbReference type="NCBI Taxonomy" id="1460289"/>
    <lineage>
        <taxon>Eukaryota</taxon>
        <taxon>Haptista</taxon>
        <taxon>Haptophyta</taxon>
        <taxon>Prymnesiophyceae</taxon>
        <taxon>Prymnesiales</taxon>
        <taxon>Chrysochromulinaceae</taxon>
        <taxon>Chrysochromulina</taxon>
    </lineage>
</organism>